<evidence type="ECO:0000259" key="3">
    <source>
        <dbReference type="Pfam" id="PF05043"/>
    </source>
</evidence>
<evidence type="ECO:0000256" key="1">
    <source>
        <dbReference type="ARBA" id="ARBA00023015"/>
    </source>
</evidence>
<dbReference type="AlphaFoldDB" id="A0A0X8GYK4"/>
<dbReference type="KEGG" id="erl:AOC36_01990"/>
<evidence type="ECO:0000313" key="4">
    <source>
        <dbReference type="EMBL" id="AMC92796.1"/>
    </source>
</evidence>
<protein>
    <recommendedName>
        <fullName evidence="3">Mga helix-turn-helix domain-containing protein</fullName>
    </recommendedName>
</protein>
<dbReference type="InterPro" id="IPR050661">
    <property type="entry name" value="BglG_antiterminators"/>
</dbReference>
<dbReference type="PANTHER" id="PTHR30185">
    <property type="entry name" value="CRYPTIC BETA-GLUCOSIDE BGL OPERON ANTITERMINATOR"/>
    <property type="match status" value="1"/>
</dbReference>
<evidence type="ECO:0000313" key="5">
    <source>
        <dbReference type="Proteomes" id="UP000063781"/>
    </source>
</evidence>
<organism evidence="4 5">
    <name type="scientific">Erysipelothrix larvae</name>
    <dbReference type="NCBI Taxonomy" id="1514105"/>
    <lineage>
        <taxon>Bacteria</taxon>
        <taxon>Bacillati</taxon>
        <taxon>Bacillota</taxon>
        <taxon>Erysipelotrichia</taxon>
        <taxon>Erysipelotrichales</taxon>
        <taxon>Erysipelotrichaceae</taxon>
        <taxon>Erysipelothrix</taxon>
    </lineage>
</organism>
<feature type="domain" description="Mga helix-turn-helix" evidence="3">
    <location>
        <begin position="86"/>
        <end position="163"/>
    </location>
</feature>
<dbReference type="InterPro" id="IPR007737">
    <property type="entry name" value="Mga_HTH"/>
</dbReference>
<keyword evidence="2" id="KW-0804">Transcription</keyword>
<dbReference type="RefSeq" id="WP_067630701.1">
    <property type="nucleotide sequence ID" value="NZ_CP013213.1"/>
</dbReference>
<keyword evidence="1" id="KW-0805">Transcription regulation</keyword>
<dbReference type="Pfam" id="PF05043">
    <property type="entry name" value="Mga"/>
    <property type="match status" value="1"/>
</dbReference>
<name>A0A0X8GYK4_9FIRM</name>
<dbReference type="Proteomes" id="UP000063781">
    <property type="component" value="Chromosome"/>
</dbReference>
<accession>A0A0X8GYK4</accession>
<sequence>MEALFYKFIYDKQIKRVIKMLDYLYQAKHHVTLTEIAEFLGVTPKTIYATIDLCNTHLSEEECVSIVGKEIVYSGGVNESIEGSLIKVAQKSIEFQILEYAFTNRRLTSKELADELYISDSMLRSRIKHINQALEPFNCMLSSYTVQMCGDEKNIRYFYYTYYNEIQELFISINGDKLRYVNDLTRKVNSVYQKIDAPKLHFNVQQIARWYLLIRERIVSGNYIELDGWFIDQITKRSSYGIFRSIYEPQIKEAVGGLFIPEAELVWAYVICFSATVYTAKALEDPSVTLYCDEQDNLTQKYKLEGFLGHIVHEFEIPPEHHDLFVKIHKAYFINMSLLTQVTPLFQMGSHNVRNYATSTLIELYEKWYEILEDKRLKDVVPVIYQETLASQCALLTSQLILDQKRYLKRILFSFEGEAGVAAYLEATAENILPDYVDRVFMYSDAISSYVIEAMKPDLVVCNYAVPEIIADYHYLRMSNLPTQQEWSLLRDMIMKLPHKF</sequence>
<dbReference type="InterPro" id="IPR036388">
    <property type="entry name" value="WH-like_DNA-bd_sf"/>
</dbReference>
<reference evidence="4 5" key="1">
    <citation type="submission" date="2015-10" db="EMBL/GenBank/DDBJ databases">
        <title>Erysipelothrix larvae sp. LV19 isolated from the larval gut of the rhinoceros beetle, Trypoxylus dichotomus.</title>
        <authorList>
            <person name="Lim S."/>
            <person name="Kim B.-C."/>
        </authorList>
    </citation>
    <scope>NUCLEOTIDE SEQUENCE [LARGE SCALE GENOMIC DNA]</scope>
    <source>
        <strain evidence="4 5">LV19</strain>
    </source>
</reference>
<dbReference type="EMBL" id="CP013213">
    <property type="protein sequence ID" value="AMC92796.1"/>
    <property type="molecule type" value="Genomic_DNA"/>
</dbReference>
<dbReference type="PANTHER" id="PTHR30185:SF18">
    <property type="entry name" value="TRANSCRIPTIONAL REGULATOR MTLR"/>
    <property type="match status" value="1"/>
</dbReference>
<keyword evidence="5" id="KW-1185">Reference proteome</keyword>
<evidence type="ECO:0000256" key="2">
    <source>
        <dbReference type="ARBA" id="ARBA00023163"/>
    </source>
</evidence>
<proteinExistence type="predicted"/>
<dbReference type="Gene3D" id="1.10.10.10">
    <property type="entry name" value="Winged helix-like DNA-binding domain superfamily/Winged helix DNA-binding domain"/>
    <property type="match status" value="2"/>
</dbReference>
<gene>
    <name evidence="4" type="ORF">AOC36_01990</name>
</gene>